<feature type="domain" description="Reverse transcriptase" evidence="7">
    <location>
        <begin position="1"/>
        <end position="168"/>
    </location>
</feature>
<dbReference type="PANTHER" id="PTHR37984">
    <property type="entry name" value="PROTEIN CBG26694"/>
    <property type="match status" value="1"/>
</dbReference>
<dbReference type="Pfam" id="PF17917">
    <property type="entry name" value="RT_RNaseH"/>
    <property type="match status" value="1"/>
</dbReference>
<evidence type="ECO:0000313" key="8">
    <source>
        <dbReference type="EMBL" id="KEP45928.1"/>
    </source>
</evidence>
<dbReference type="PROSITE" id="PS50878">
    <property type="entry name" value="RT_POL"/>
    <property type="match status" value="1"/>
</dbReference>
<keyword evidence="1" id="KW-0808">Transferase</keyword>
<evidence type="ECO:0000256" key="3">
    <source>
        <dbReference type="ARBA" id="ARBA00022722"/>
    </source>
</evidence>
<evidence type="ECO:0000256" key="5">
    <source>
        <dbReference type="ARBA" id="ARBA00022801"/>
    </source>
</evidence>
<keyword evidence="2" id="KW-0548">Nucleotidyltransferase</keyword>
<evidence type="ECO:0000256" key="1">
    <source>
        <dbReference type="ARBA" id="ARBA00022679"/>
    </source>
</evidence>
<dbReference type="PANTHER" id="PTHR37984:SF5">
    <property type="entry name" value="PROTEIN NYNRIN-LIKE"/>
    <property type="match status" value="1"/>
</dbReference>
<dbReference type="Gene3D" id="3.10.20.370">
    <property type="match status" value="1"/>
</dbReference>
<dbReference type="STRING" id="1423351.A0A074RMK0"/>
<dbReference type="SUPFAM" id="SSF56672">
    <property type="entry name" value="DNA/RNA polymerases"/>
    <property type="match status" value="1"/>
</dbReference>
<protein>
    <submittedName>
        <fullName evidence="8">Putative Transposon Tf2-1 polyprotein</fullName>
    </submittedName>
</protein>
<dbReference type="EMBL" id="AZST01001390">
    <property type="protein sequence ID" value="KEP45928.1"/>
    <property type="molecule type" value="Genomic_DNA"/>
</dbReference>
<accession>A0A074RMK0</accession>
<dbReference type="HOGENOM" id="CLU_000384_33_2_1"/>
<evidence type="ECO:0000259" key="7">
    <source>
        <dbReference type="PROSITE" id="PS50878"/>
    </source>
</evidence>
<keyword evidence="4" id="KW-0255">Endonuclease</keyword>
<organism evidence="8 9">
    <name type="scientific">Rhizoctonia solani 123E</name>
    <dbReference type="NCBI Taxonomy" id="1423351"/>
    <lineage>
        <taxon>Eukaryota</taxon>
        <taxon>Fungi</taxon>
        <taxon>Dikarya</taxon>
        <taxon>Basidiomycota</taxon>
        <taxon>Agaricomycotina</taxon>
        <taxon>Agaricomycetes</taxon>
        <taxon>Cantharellales</taxon>
        <taxon>Ceratobasidiaceae</taxon>
        <taxon>Rhizoctonia</taxon>
    </lineage>
</organism>
<dbReference type="FunFam" id="3.30.70.270:FF:000020">
    <property type="entry name" value="Transposon Tf2-6 polyprotein-like Protein"/>
    <property type="match status" value="1"/>
</dbReference>
<dbReference type="FunFam" id="3.10.20.370:FF:000003">
    <property type="entry name" value="Transposon Tf2-6 polyprotein"/>
    <property type="match status" value="1"/>
</dbReference>
<dbReference type="CDD" id="cd09274">
    <property type="entry name" value="RNase_HI_RT_Ty3"/>
    <property type="match status" value="1"/>
</dbReference>
<gene>
    <name evidence="8" type="ORF">V565_230230</name>
</gene>
<keyword evidence="5" id="KW-0378">Hydrolase</keyword>
<dbReference type="AlphaFoldDB" id="A0A074RMK0"/>
<evidence type="ECO:0000313" key="9">
    <source>
        <dbReference type="Proteomes" id="UP000027456"/>
    </source>
</evidence>
<proteinExistence type="predicted"/>
<dbReference type="InterPro" id="IPR050951">
    <property type="entry name" value="Retrovirus_Pol_polyprotein"/>
</dbReference>
<dbReference type="GO" id="GO:0003964">
    <property type="term" value="F:RNA-directed DNA polymerase activity"/>
    <property type="evidence" value="ECO:0007669"/>
    <property type="project" value="UniProtKB-KW"/>
</dbReference>
<dbReference type="Pfam" id="PF00078">
    <property type="entry name" value="RVT_1"/>
    <property type="match status" value="1"/>
</dbReference>
<comment type="caution">
    <text evidence="8">The sequence shown here is derived from an EMBL/GenBank/DDBJ whole genome shotgun (WGS) entry which is preliminary data.</text>
</comment>
<dbReference type="InterPro" id="IPR041588">
    <property type="entry name" value="Integrase_H2C2"/>
</dbReference>
<dbReference type="InterPro" id="IPR041373">
    <property type="entry name" value="RT_RNaseH"/>
</dbReference>
<dbReference type="Pfam" id="PF17921">
    <property type="entry name" value="Integrase_H2C2"/>
    <property type="match status" value="1"/>
</dbReference>
<dbReference type="Gene3D" id="1.10.340.70">
    <property type="match status" value="1"/>
</dbReference>
<dbReference type="CDD" id="cd01647">
    <property type="entry name" value="RT_LTR"/>
    <property type="match status" value="1"/>
</dbReference>
<dbReference type="OrthoDB" id="3341476at2759"/>
<dbReference type="GO" id="GO:0004519">
    <property type="term" value="F:endonuclease activity"/>
    <property type="evidence" value="ECO:0007669"/>
    <property type="project" value="UniProtKB-KW"/>
</dbReference>
<evidence type="ECO:0000256" key="6">
    <source>
        <dbReference type="ARBA" id="ARBA00022918"/>
    </source>
</evidence>
<sequence>MASPIIFVKKKNGKLRLCVDYRYLNSITKKNVYPLPLPSDLIEKLQGAKIFTKFDLKWGYNLVRIAEGNEWKTAFKCKYGLFEYRVMPFGLTNAPAYFQHFMNDILRDLLDICVVVYLDDILIFSKNEKDHESHVREVLKRLAANDLFCNPEKSFFHVKKVDYLGFIISEQGVEVDQEKITAALNWAIPKNVKNIQEFLGFVNFYRRFIPNFNNIAKPLYTLLGKDIPWTWEEKEQIAFEGLKEVLTHAPLLIQPDHSKTFFLECDASDYATGAILSQKNEEGKLLPIAYLSKSFSPAEKNYEIYDKELLAIIRAFKEWRHLLEGTRKPIQVLTDHKNLEYWTKARELRGRHARWSMFLQDYNFQIIYRPGVQNRKADILSRHYGITPLGGGVESKALLNPEIFIASITPDQEINDLIGEALYEDPRSREILDSIKHKKTVQDWTLQEGLLWHKGKIFIPRNEKIRNLILESRHDALSAGHPGQLRTLELISQTYWWPSMKKSVKSYVEHCEVCIRSKPTNQLPVGTLKPLPIPERPWEDIAYDLVVGLPQSEGFDAIL</sequence>
<dbReference type="GO" id="GO:0016787">
    <property type="term" value="F:hydrolase activity"/>
    <property type="evidence" value="ECO:0007669"/>
    <property type="project" value="UniProtKB-KW"/>
</dbReference>
<dbReference type="FunFam" id="1.10.340.70:FF:000001">
    <property type="entry name" value="Retrovirus-related Pol polyprotein from transposon gypsy-like Protein"/>
    <property type="match status" value="1"/>
</dbReference>
<evidence type="ECO:0000256" key="4">
    <source>
        <dbReference type="ARBA" id="ARBA00022759"/>
    </source>
</evidence>
<name>A0A074RMK0_9AGAM</name>
<dbReference type="InterPro" id="IPR000477">
    <property type="entry name" value="RT_dom"/>
</dbReference>
<reference evidence="8 9" key="1">
    <citation type="submission" date="2013-12" db="EMBL/GenBank/DDBJ databases">
        <authorList>
            <person name="Cubeta M."/>
            <person name="Pakala S."/>
            <person name="Fedorova N."/>
            <person name="Thomas E."/>
            <person name="Dean R."/>
            <person name="Jabaji S."/>
            <person name="Neate S."/>
            <person name="Toda T."/>
            <person name="Tavantzis S."/>
            <person name="Vilgalys R."/>
            <person name="Bharathan N."/>
            <person name="Pakala S."/>
            <person name="Losada L.S."/>
            <person name="Zafar N."/>
            <person name="Nierman W."/>
        </authorList>
    </citation>
    <scope>NUCLEOTIDE SEQUENCE [LARGE SCALE GENOMIC DNA]</scope>
    <source>
        <strain evidence="8 9">123E</strain>
    </source>
</reference>
<dbReference type="InterPro" id="IPR043502">
    <property type="entry name" value="DNA/RNA_pol_sf"/>
</dbReference>
<dbReference type="Proteomes" id="UP000027456">
    <property type="component" value="Unassembled WGS sequence"/>
</dbReference>
<evidence type="ECO:0000256" key="2">
    <source>
        <dbReference type="ARBA" id="ARBA00022695"/>
    </source>
</evidence>
<dbReference type="Gene3D" id="3.30.70.270">
    <property type="match status" value="2"/>
</dbReference>
<feature type="non-terminal residue" evidence="8">
    <location>
        <position position="559"/>
    </location>
</feature>
<keyword evidence="6" id="KW-0695">RNA-directed DNA polymerase</keyword>
<keyword evidence="3" id="KW-0540">Nuclease</keyword>
<dbReference type="InterPro" id="IPR043128">
    <property type="entry name" value="Rev_trsase/Diguanyl_cyclase"/>
</dbReference>
<keyword evidence="9" id="KW-1185">Reference proteome</keyword>